<keyword evidence="2" id="KW-1185">Reference proteome</keyword>
<dbReference type="EMBL" id="BPLQ01001391">
    <property type="protein sequence ID" value="GIX81371.1"/>
    <property type="molecule type" value="Genomic_DNA"/>
</dbReference>
<evidence type="ECO:0000313" key="2">
    <source>
        <dbReference type="Proteomes" id="UP001054837"/>
    </source>
</evidence>
<proteinExistence type="predicted"/>
<evidence type="ECO:0000313" key="1">
    <source>
        <dbReference type="EMBL" id="GIX81371.1"/>
    </source>
</evidence>
<organism evidence="1 2">
    <name type="scientific">Caerostris darwini</name>
    <dbReference type="NCBI Taxonomy" id="1538125"/>
    <lineage>
        <taxon>Eukaryota</taxon>
        <taxon>Metazoa</taxon>
        <taxon>Ecdysozoa</taxon>
        <taxon>Arthropoda</taxon>
        <taxon>Chelicerata</taxon>
        <taxon>Arachnida</taxon>
        <taxon>Araneae</taxon>
        <taxon>Araneomorphae</taxon>
        <taxon>Entelegynae</taxon>
        <taxon>Araneoidea</taxon>
        <taxon>Araneidae</taxon>
        <taxon>Caerostris</taxon>
    </lineage>
</organism>
<dbReference type="Proteomes" id="UP001054837">
    <property type="component" value="Unassembled WGS sequence"/>
</dbReference>
<reference evidence="1 2" key="1">
    <citation type="submission" date="2021-06" db="EMBL/GenBank/DDBJ databases">
        <title>Caerostris darwini draft genome.</title>
        <authorList>
            <person name="Kono N."/>
            <person name="Arakawa K."/>
        </authorList>
    </citation>
    <scope>NUCLEOTIDE SEQUENCE [LARGE SCALE GENOMIC DNA]</scope>
</reference>
<gene>
    <name evidence="1" type="ORF">CDAR_2241</name>
</gene>
<sequence length="102" mass="10748">MVQGIGRADRIPFRRIGNLRVSSCANTDSVLKSSSAEDEKAELLVLRSPIGVEVAATTLAGCAYMNSSVTSSVGILADLSLGGRLDDLEDLALDLCRFSCLT</sequence>
<dbReference type="AlphaFoldDB" id="A0AAV4NCI1"/>
<protein>
    <submittedName>
        <fullName evidence="1">Uncharacterized protein</fullName>
    </submittedName>
</protein>
<accession>A0AAV4NCI1</accession>
<comment type="caution">
    <text evidence="1">The sequence shown here is derived from an EMBL/GenBank/DDBJ whole genome shotgun (WGS) entry which is preliminary data.</text>
</comment>
<name>A0AAV4NCI1_9ARAC</name>